<gene>
    <name evidence="3" type="ORF">EGH25_11530</name>
</gene>
<evidence type="ECO:0000313" key="4">
    <source>
        <dbReference type="Proteomes" id="UP001149411"/>
    </source>
</evidence>
<protein>
    <submittedName>
        <fullName evidence="3">Amphi-Trp domain-containing protein</fullName>
    </submittedName>
</protein>
<feature type="domain" description="Amphi-Trp" evidence="2">
    <location>
        <begin position="17"/>
        <end position="92"/>
    </location>
</feature>
<dbReference type="Proteomes" id="UP001149411">
    <property type="component" value="Unassembled WGS sequence"/>
</dbReference>
<comment type="caution">
    <text evidence="3">The sequence shown here is derived from an EMBL/GenBank/DDBJ whole genome shotgun (WGS) entry which is preliminary data.</text>
</comment>
<dbReference type="EMBL" id="RKLV01000015">
    <property type="protein sequence ID" value="MCX2819980.1"/>
    <property type="molecule type" value="Genomic_DNA"/>
</dbReference>
<sequence>MSGNETEDEKRDMTGGMFEEEFTVSAEEAGEFLVSLGEGMKEGDEVTVEGDDWKIPFGFGERVEVEVEYDGNEPELEVEVEMEGKTEEDEAPDVS</sequence>
<dbReference type="NCBIfam" id="TIGR04354">
    <property type="entry name" value="amphi-Trp"/>
    <property type="match status" value="1"/>
</dbReference>
<proteinExistence type="predicted"/>
<evidence type="ECO:0000313" key="3">
    <source>
        <dbReference type="EMBL" id="MCX2819980.1"/>
    </source>
</evidence>
<reference evidence="3" key="1">
    <citation type="submission" date="2022-09" db="EMBL/GenBank/DDBJ databases">
        <title>Haloadaptaus new haloarchaeum isolated from saline soil.</title>
        <authorList>
            <person name="Duran-Viseras A."/>
            <person name="Sanchez-Porro C."/>
            <person name="Ventosa A."/>
        </authorList>
    </citation>
    <scope>NUCLEOTIDE SEQUENCE</scope>
    <source>
        <strain evidence="3">F3-133</strain>
    </source>
</reference>
<dbReference type="AlphaFoldDB" id="A0A9Q4GIL0"/>
<organism evidence="3 4">
    <name type="scientific">Halorutilus salinus</name>
    <dbReference type="NCBI Taxonomy" id="2487751"/>
    <lineage>
        <taxon>Archaea</taxon>
        <taxon>Methanobacteriati</taxon>
        <taxon>Methanobacteriota</taxon>
        <taxon>Stenosarchaea group</taxon>
        <taxon>Halobacteria</taxon>
        <taxon>Halorutilales</taxon>
        <taxon>Halorutilaceae</taxon>
        <taxon>Halorutilus</taxon>
    </lineage>
</organism>
<evidence type="ECO:0000256" key="1">
    <source>
        <dbReference type="SAM" id="MobiDB-lite"/>
    </source>
</evidence>
<evidence type="ECO:0000259" key="2">
    <source>
        <dbReference type="Pfam" id="PF20068"/>
    </source>
</evidence>
<feature type="region of interest" description="Disordered" evidence="1">
    <location>
        <begin position="69"/>
        <end position="95"/>
    </location>
</feature>
<dbReference type="Pfam" id="PF20068">
    <property type="entry name" value="Amphi-Trp"/>
    <property type="match status" value="1"/>
</dbReference>
<name>A0A9Q4GIL0_9EURY</name>
<accession>A0A9Q4GIL0</accession>
<dbReference type="InterPro" id="IPR027598">
    <property type="entry name" value="Amphi-Trp_dom"/>
</dbReference>
<dbReference type="RefSeq" id="WP_266088736.1">
    <property type="nucleotide sequence ID" value="NZ_RKLV01000015.1"/>
</dbReference>
<keyword evidence="4" id="KW-1185">Reference proteome</keyword>